<keyword evidence="6 8" id="KW-1133">Transmembrane helix</keyword>
<protein>
    <recommendedName>
        <fullName evidence="8">Probable membrane transporter protein</fullName>
    </recommendedName>
</protein>
<dbReference type="Proteomes" id="UP000199592">
    <property type="component" value="Unassembled WGS sequence"/>
</dbReference>
<dbReference type="EMBL" id="FNMY01000003">
    <property type="protein sequence ID" value="SDW84866.1"/>
    <property type="molecule type" value="Genomic_DNA"/>
</dbReference>
<dbReference type="AlphaFoldDB" id="A0A1H2WWI0"/>
<gene>
    <name evidence="9" type="ORF">SAMN04487892_2471</name>
</gene>
<keyword evidence="4 8" id="KW-1003">Cell membrane</keyword>
<name>A0A1H2WWI0_9FLAO</name>
<dbReference type="OrthoDB" id="677436at2"/>
<evidence type="ECO:0000256" key="7">
    <source>
        <dbReference type="ARBA" id="ARBA00023136"/>
    </source>
</evidence>
<evidence type="ECO:0000256" key="3">
    <source>
        <dbReference type="ARBA" id="ARBA00022448"/>
    </source>
</evidence>
<evidence type="ECO:0000256" key="6">
    <source>
        <dbReference type="ARBA" id="ARBA00022989"/>
    </source>
</evidence>
<evidence type="ECO:0000256" key="1">
    <source>
        <dbReference type="ARBA" id="ARBA00004651"/>
    </source>
</evidence>
<evidence type="ECO:0000256" key="8">
    <source>
        <dbReference type="RuleBase" id="RU363041"/>
    </source>
</evidence>
<feature type="transmembrane region" description="Helical" evidence="8">
    <location>
        <begin position="69"/>
        <end position="88"/>
    </location>
</feature>
<accession>A0A1H2WWI0</accession>
<evidence type="ECO:0000313" key="10">
    <source>
        <dbReference type="Proteomes" id="UP000199592"/>
    </source>
</evidence>
<evidence type="ECO:0000256" key="5">
    <source>
        <dbReference type="ARBA" id="ARBA00022692"/>
    </source>
</evidence>
<keyword evidence="3" id="KW-0813">Transport</keyword>
<organism evidence="9 10">
    <name type="scientific">Flagellimonas zhangzhouensis</name>
    <dbReference type="NCBI Taxonomy" id="1073328"/>
    <lineage>
        <taxon>Bacteria</taxon>
        <taxon>Pseudomonadati</taxon>
        <taxon>Bacteroidota</taxon>
        <taxon>Flavobacteriia</taxon>
        <taxon>Flavobacteriales</taxon>
        <taxon>Flavobacteriaceae</taxon>
        <taxon>Flagellimonas</taxon>
    </lineage>
</organism>
<dbReference type="PANTHER" id="PTHR30269:SF37">
    <property type="entry name" value="MEMBRANE TRANSPORTER PROTEIN"/>
    <property type="match status" value="1"/>
</dbReference>
<feature type="transmembrane region" description="Helical" evidence="8">
    <location>
        <begin position="125"/>
        <end position="146"/>
    </location>
</feature>
<evidence type="ECO:0000256" key="2">
    <source>
        <dbReference type="ARBA" id="ARBA00009142"/>
    </source>
</evidence>
<feature type="transmembrane region" description="Helical" evidence="8">
    <location>
        <begin position="191"/>
        <end position="208"/>
    </location>
</feature>
<dbReference type="GO" id="GO:0005886">
    <property type="term" value="C:plasma membrane"/>
    <property type="evidence" value="ECO:0007669"/>
    <property type="project" value="UniProtKB-SubCell"/>
</dbReference>
<dbReference type="STRING" id="1073328.SAMN05216294_1091"/>
<evidence type="ECO:0000256" key="4">
    <source>
        <dbReference type="ARBA" id="ARBA00022475"/>
    </source>
</evidence>
<keyword evidence="7 8" id="KW-0472">Membrane</keyword>
<keyword evidence="10" id="KW-1185">Reference proteome</keyword>
<dbReference type="RefSeq" id="WP_090293364.1">
    <property type="nucleotide sequence ID" value="NZ_FNKI01000001.1"/>
</dbReference>
<dbReference type="InterPro" id="IPR052017">
    <property type="entry name" value="TSUP"/>
</dbReference>
<dbReference type="Pfam" id="PF01925">
    <property type="entry name" value="TauE"/>
    <property type="match status" value="1"/>
</dbReference>
<comment type="subcellular location">
    <subcellularLocation>
        <location evidence="1 8">Cell membrane</location>
        <topology evidence="1 8">Multi-pass membrane protein</topology>
    </subcellularLocation>
</comment>
<feature type="transmembrane region" description="Helical" evidence="8">
    <location>
        <begin position="220"/>
        <end position="241"/>
    </location>
</feature>
<keyword evidence="5 8" id="KW-0812">Transmembrane</keyword>
<comment type="similarity">
    <text evidence="2 8">Belongs to the 4-toluene sulfonate uptake permease (TSUP) (TC 2.A.102) family.</text>
</comment>
<reference evidence="10" key="1">
    <citation type="submission" date="2016-10" db="EMBL/GenBank/DDBJ databases">
        <authorList>
            <person name="Varghese N."/>
            <person name="Submissions S."/>
        </authorList>
    </citation>
    <scope>NUCLEOTIDE SEQUENCE [LARGE SCALE GENOMIC DNA]</scope>
    <source>
        <strain evidence="10">DSM 25030</strain>
    </source>
</reference>
<dbReference type="InterPro" id="IPR002781">
    <property type="entry name" value="TM_pro_TauE-like"/>
</dbReference>
<proteinExistence type="inferred from homology"/>
<dbReference type="PANTHER" id="PTHR30269">
    <property type="entry name" value="TRANSMEMBRANE PROTEIN YFCA"/>
    <property type="match status" value="1"/>
</dbReference>
<evidence type="ECO:0000313" key="9">
    <source>
        <dbReference type="EMBL" id="SDW84866.1"/>
    </source>
</evidence>
<feature type="transmembrane region" description="Helical" evidence="8">
    <location>
        <begin position="94"/>
        <end position="113"/>
    </location>
</feature>
<sequence length="249" mass="27400">MKISYVFLLLALVAEIIGTIGGFGSSVFFVPLGNFYFDFYSVLGMTAIFHLSSNLSKIFFFKKGLDKKLLLYIGAPSVLFVIVGGFLSKMVNGYYLEIVLGIFLVVFSLLFLIKNEIVVLPNKRNAVVGGILSGFSAGLLGTGGAIRGLTMAAFNLEKSAFIATSAFIDFLIDFSRTFVYYENGYIGKQELMYLPFLLVIGLVGTYLGKRILHYIPQDKFKKISLILILLIGLVTIAKIAFNHWGSVSS</sequence>